<dbReference type="InterPro" id="IPR010432">
    <property type="entry name" value="RDD"/>
</dbReference>
<feature type="transmembrane region" description="Helical" evidence="6">
    <location>
        <begin position="41"/>
        <end position="61"/>
    </location>
</feature>
<dbReference type="Pfam" id="PF04892">
    <property type="entry name" value="VanZ"/>
    <property type="match status" value="1"/>
</dbReference>
<dbReference type="GO" id="GO:0016020">
    <property type="term" value="C:membrane"/>
    <property type="evidence" value="ECO:0007669"/>
    <property type="project" value="UniProtKB-SubCell"/>
</dbReference>
<dbReference type="Proteomes" id="UP000517765">
    <property type="component" value="Unassembled WGS sequence"/>
</dbReference>
<dbReference type="RefSeq" id="WP_181356461.1">
    <property type="nucleotide sequence ID" value="NZ_JABJXA010000152.1"/>
</dbReference>
<organism evidence="9 10">
    <name type="scientific">Streptomyces alkaliterrae</name>
    <dbReference type="NCBI Taxonomy" id="2213162"/>
    <lineage>
        <taxon>Bacteria</taxon>
        <taxon>Bacillati</taxon>
        <taxon>Actinomycetota</taxon>
        <taxon>Actinomycetes</taxon>
        <taxon>Kitasatosporales</taxon>
        <taxon>Streptomycetaceae</taxon>
        <taxon>Streptomyces</taxon>
    </lineage>
</organism>
<feature type="transmembrane region" description="Helical" evidence="6">
    <location>
        <begin position="111"/>
        <end position="128"/>
    </location>
</feature>
<evidence type="ECO:0000256" key="5">
    <source>
        <dbReference type="SAM" id="MobiDB-lite"/>
    </source>
</evidence>
<dbReference type="InterPro" id="IPR053150">
    <property type="entry name" value="Teicoplanin_resist-assoc"/>
</dbReference>
<dbReference type="InterPro" id="IPR006976">
    <property type="entry name" value="VanZ-like"/>
</dbReference>
<comment type="subcellular location">
    <subcellularLocation>
        <location evidence="1">Membrane</location>
        <topology evidence="1">Multi-pass membrane protein</topology>
    </subcellularLocation>
</comment>
<feature type="domain" description="VanZ-like" evidence="7">
    <location>
        <begin position="49"/>
        <end position="188"/>
    </location>
</feature>
<proteinExistence type="predicted"/>
<evidence type="ECO:0000256" key="2">
    <source>
        <dbReference type="ARBA" id="ARBA00022692"/>
    </source>
</evidence>
<feature type="transmembrane region" description="Helical" evidence="6">
    <location>
        <begin position="6"/>
        <end position="29"/>
    </location>
</feature>
<evidence type="ECO:0000256" key="6">
    <source>
        <dbReference type="SAM" id="Phobius"/>
    </source>
</evidence>
<evidence type="ECO:0000313" key="9">
    <source>
        <dbReference type="EMBL" id="MBB1261210.1"/>
    </source>
</evidence>
<evidence type="ECO:0000313" key="10">
    <source>
        <dbReference type="Proteomes" id="UP000517765"/>
    </source>
</evidence>
<sequence length="401" mass="43768">MFETYLLPVEAAVSLFPLVAALIMVPVAIRGYRRRGRAGGWPVLVFYSFVFYLTAAFLQTVMPLPVDTDGHCATSRYAESPQLDPFAFRGTIATAAEGDRSPANLLTLTPTWTTILNAVLLLPLGVYLRYRLRQGLIATVVLAFLTSLFFEMTQFTGLWFVYECPYRQFNVDDLILNTAGAGAGWLLAGPLIRMLPANDPLAERDRYWSRVTLTRRALAFLADLTGWLVVWTLTTGLLAVATDWTTGREHAFAIGTALGALWFWLLPLATGSTPGKRAVLLRVARPNGRRAGPLRLTARTCLVYAPLALAWLALADRTSALTLPDDATRLLPYSAAALAALVWGLAVPSIALGRDHRAFYERWSATQNIPLRARHDHRAAPPPAPTADASASAVGPPPSGR</sequence>
<dbReference type="PANTHER" id="PTHR36834">
    <property type="entry name" value="MEMBRANE PROTEIN-RELATED"/>
    <property type="match status" value="1"/>
</dbReference>
<evidence type="ECO:0000259" key="8">
    <source>
        <dbReference type="Pfam" id="PF06271"/>
    </source>
</evidence>
<feature type="transmembrane region" description="Helical" evidence="6">
    <location>
        <begin position="334"/>
        <end position="353"/>
    </location>
</feature>
<accession>A0A7W3WZU5</accession>
<comment type="caution">
    <text evidence="9">The sequence shown here is derived from an EMBL/GenBank/DDBJ whole genome shotgun (WGS) entry which is preliminary data.</text>
</comment>
<dbReference type="AlphaFoldDB" id="A0A7W3WZU5"/>
<keyword evidence="2 6" id="KW-0812">Transmembrane</keyword>
<evidence type="ECO:0000259" key="7">
    <source>
        <dbReference type="Pfam" id="PF04892"/>
    </source>
</evidence>
<evidence type="ECO:0000256" key="1">
    <source>
        <dbReference type="ARBA" id="ARBA00004141"/>
    </source>
</evidence>
<protein>
    <submittedName>
        <fullName evidence="9">VanZ family protein</fullName>
    </submittedName>
</protein>
<dbReference type="PANTHER" id="PTHR36834:SF1">
    <property type="entry name" value="INTEGRAL MEMBRANE PROTEIN"/>
    <property type="match status" value="1"/>
</dbReference>
<dbReference type="Pfam" id="PF06271">
    <property type="entry name" value="RDD"/>
    <property type="match status" value="1"/>
</dbReference>
<feature type="domain" description="RDD" evidence="8">
    <location>
        <begin position="212"/>
        <end position="313"/>
    </location>
</feature>
<feature type="transmembrane region" description="Helical" evidence="6">
    <location>
        <begin position="217"/>
        <end position="240"/>
    </location>
</feature>
<feature type="transmembrane region" description="Helical" evidence="6">
    <location>
        <begin position="174"/>
        <end position="196"/>
    </location>
</feature>
<keyword evidence="4 6" id="KW-0472">Membrane</keyword>
<feature type="transmembrane region" description="Helical" evidence="6">
    <location>
        <begin position="252"/>
        <end position="275"/>
    </location>
</feature>
<dbReference type="EMBL" id="JABJXA010000152">
    <property type="protein sequence ID" value="MBB1261210.1"/>
    <property type="molecule type" value="Genomic_DNA"/>
</dbReference>
<evidence type="ECO:0000256" key="4">
    <source>
        <dbReference type="ARBA" id="ARBA00023136"/>
    </source>
</evidence>
<reference evidence="10" key="1">
    <citation type="submission" date="2020-05" db="EMBL/GenBank/DDBJ databases">
        <title>Classification of alakaliphilic streptomycetes isolated from an alkaline soil next to Lonar Crater, India and a proposal for the recognition of Streptomyces alkaliterrae sp. nov.</title>
        <authorList>
            <person name="Golinska P."/>
        </authorList>
    </citation>
    <scope>NUCLEOTIDE SEQUENCE [LARGE SCALE GENOMIC DNA]</scope>
    <source>
        <strain evidence="10">OF8</strain>
    </source>
</reference>
<feature type="region of interest" description="Disordered" evidence="5">
    <location>
        <begin position="376"/>
        <end position="401"/>
    </location>
</feature>
<keyword evidence="3 6" id="KW-1133">Transmembrane helix</keyword>
<feature type="transmembrane region" description="Helical" evidence="6">
    <location>
        <begin position="135"/>
        <end position="162"/>
    </location>
</feature>
<evidence type="ECO:0000256" key="3">
    <source>
        <dbReference type="ARBA" id="ARBA00022989"/>
    </source>
</evidence>
<gene>
    <name evidence="9" type="ORF">H3147_20630</name>
</gene>
<feature type="transmembrane region" description="Helical" evidence="6">
    <location>
        <begin position="296"/>
        <end position="314"/>
    </location>
</feature>
<name>A0A7W3WZU5_9ACTN</name>